<evidence type="ECO:0000313" key="2">
    <source>
        <dbReference type="EMBL" id="GEN82227.1"/>
    </source>
</evidence>
<dbReference type="RefSeq" id="WP_147055070.1">
    <property type="nucleotide sequence ID" value="NZ_BJYL01000006.1"/>
</dbReference>
<dbReference type="EMBL" id="BJYL01000006">
    <property type="protein sequence ID" value="GEN82227.1"/>
    <property type="molecule type" value="Genomic_DNA"/>
</dbReference>
<dbReference type="OrthoDB" id="9792788at2"/>
<proteinExistence type="predicted"/>
<protein>
    <submittedName>
        <fullName evidence="2">Membrane protein FxsA</fullName>
    </submittedName>
</protein>
<dbReference type="NCBIfam" id="NF008528">
    <property type="entry name" value="PRK11463.1-2"/>
    <property type="match status" value="1"/>
</dbReference>
<comment type="caution">
    <text evidence="2">The sequence shown here is derived from an EMBL/GenBank/DDBJ whole genome shotgun (WGS) entry which is preliminary data.</text>
</comment>
<evidence type="ECO:0000256" key="1">
    <source>
        <dbReference type="SAM" id="Phobius"/>
    </source>
</evidence>
<keyword evidence="3" id="KW-1185">Reference proteome</keyword>
<organism evidence="2 3">
    <name type="scientific">Sporosarcina luteola</name>
    <dbReference type="NCBI Taxonomy" id="582850"/>
    <lineage>
        <taxon>Bacteria</taxon>
        <taxon>Bacillati</taxon>
        <taxon>Bacillota</taxon>
        <taxon>Bacilli</taxon>
        <taxon>Bacillales</taxon>
        <taxon>Caryophanaceae</taxon>
        <taxon>Sporosarcina</taxon>
    </lineage>
</organism>
<keyword evidence="1" id="KW-0472">Membrane</keyword>
<keyword evidence="1" id="KW-0812">Transmembrane</keyword>
<dbReference type="AlphaFoldDB" id="A0A511Z474"/>
<dbReference type="Pfam" id="PF04186">
    <property type="entry name" value="FxsA"/>
    <property type="match status" value="1"/>
</dbReference>
<keyword evidence="1" id="KW-1133">Transmembrane helix</keyword>
<feature type="transmembrane region" description="Helical" evidence="1">
    <location>
        <begin position="67"/>
        <end position="90"/>
    </location>
</feature>
<accession>A0A511Z474</accession>
<gene>
    <name evidence="2" type="primary">fxsA</name>
    <name evidence="2" type="ORF">SLU01_05390</name>
</gene>
<dbReference type="PANTHER" id="PTHR35335:SF1">
    <property type="entry name" value="UPF0716 PROTEIN FXSA"/>
    <property type="match status" value="1"/>
</dbReference>
<evidence type="ECO:0000313" key="3">
    <source>
        <dbReference type="Proteomes" id="UP000321901"/>
    </source>
</evidence>
<dbReference type="PANTHER" id="PTHR35335">
    <property type="entry name" value="UPF0716 PROTEIN FXSA"/>
    <property type="match status" value="1"/>
</dbReference>
<dbReference type="Proteomes" id="UP000321901">
    <property type="component" value="Unassembled WGS sequence"/>
</dbReference>
<dbReference type="InterPro" id="IPR007313">
    <property type="entry name" value="FxsA"/>
</dbReference>
<dbReference type="GO" id="GO:0016020">
    <property type="term" value="C:membrane"/>
    <property type="evidence" value="ECO:0007669"/>
    <property type="project" value="InterPro"/>
</dbReference>
<feature type="transmembrane region" description="Helical" evidence="1">
    <location>
        <begin position="26"/>
        <end position="46"/>
    </location>
</feature>
<reference evidence="2 3" key="1">
    <citation type="submission" date="2019-07" db="EMBL/GenBank/DDBJ databases">
        <title>Whole genome shotgun sequence of Sporosarcina luteola NBRC 105378.</title>
        <authorList>
            <person name="Hosoyama A."/>
            <person name="Uohara A."/>
            <person name="Ohji S."/>
            <person name="Ichikawa N."/>
        </authorList>
    </citation>
    <scope>NUCLEOTIDE SEQUENCE [LARGE SCALE GENOMIC DNA]</scope>
    <source>
        <strain evidence="2 3">NBRC 105378</strain>
    </source>
</reference>
<name>A0A511Z474_9BACL</name>
<sequence>MKWLLLVFILIPAAEIALLLYSGNALGITPTLLLIIVTGIGGAYLAKRQGLKAWIDLRNRMQSMEAPGEAMIDSVCIFLGGILLIMPGFLTDIAGLLLLFKGPRKIIRPFIIKWIYNKMSKGQIIIR</sequence>